<organism evidence="9 10">
    <name type="scientific">Asparagus officinalis</name>
    <name type="common">Garden asparagus</name>
    <dbReference type="NCBI Taxonomy" id="4686"/>
    <lineage>
        <taxon>Eukaryota</taxon>
        <taxon>Viridiplantae</taxon>
        <taxon>Streptophyta</taxon>
        <taxon>Embryophyta</taxon>
        <taxon>Tracheophyta</taxon>
        <taxon>Spermatophyta</taxon>
        <taxon>Magnoliopsida</taxon>
        <taxon>Liliopsida</taxon>
        <taxon>Asparagales</taxon>
        <taxon>Asparagaceae</taxon>
        <taxon>Asparagoideae</taxon>
        <taxon>Asparagus</taxon>
    </lineage>
</organism>
<dbReference type="CDD" id="cd14798">
    <property type="entry name" value="RX-CC_like"/>
    <property type="match status" value="1"/>
</dbReference>
<dbReference type="InterPro" id="IPR041118">
    <property type="entry name" value="Rx_N"/>
</dbReference>
<reference evidence="10" key="1">
    <citation type="journal article" date="2017" name="Nat. Commun.">
        <title>The asparagus genome sheds light on the origin and evolution of a young Y chromosome.</title>
        <authorList>
            <person name="Harkess A."/>
            <person name="Zhou J."/>
            <person name="Xu C."/>
            <person name="Bowers J.E."/>
            <person name="Van der Hulst R."/>
            <person name="Ayyampalayam S."/>
            <person name="Mercati F."/>
            <person name="Riccardi P."/>
            <person name="McKain M.R."/>
            <person name="Kakrana A."/>
            <person name="Tang H."/>
            <person name="Ray J."/>
            <person name="Groenendijk J."/>
            <person name="Arikit S."/>
            <person name="Mathioni S.M."/>
            <person name="Nakano M."/>
            <person name="Shan H."/>
            <person name="Telgmann-Rauber A."/>
            <person name="Kanno A."/>
            <person name="Yue Z."/>
            <person name="Chen H."/>
            <person name="Li W."/>
            <person name="Chen Y."/>
            <person name="Xu X."/>
            <person name="Zhang Y."/>
            <person name="Luo S."/>
            <person name="Chen H."/>
            <person name="Gao J."/>
            <person name="Mao Z."/>
            <person name="Pires J.C."/>
            <person name="Luo M."/>
            <person name="Kudrna D."/>
            <person name="Wing R.A."/>
            <person name="Meyers B.C."/>
            <person name="Yi K."/>
            <person name="Kong H."/>
            <person name="Lavrijsen P."/>
            <person name="Sunseri F."/>
            <person name="Falavigna A."/>
            <person name="Ye Y."/>
            <person name="Leebens-Mack J.H."/>
            <person name="Chen G."/>
        </authorList>
    </citation>
    <scope>NUCLEOTIDE SEQUENCE [LARGE SCALE GENOMIC DNA]</scope>
    <source>
        <strain evidence="10">cv. DH0086</strain>
    </source>
</reference>
<keyword evidence="3" id="KW-0677">Repeat</keyword>
<dbReference type="OMA" id="TSASRYM"/>
<dbReference type="GO" id="GO:0000166">
    <property type="term" value="F:nucleotide binding"/>
    <property type="evidence" value="ECO:0007669"/>
    <property type="project" value="UniProtKB-KW"/>
</dbReference>
<keyword evidence="10" id="KW-1185">Reference proteome</keyword>
<evidence type="ECO:0000313" key="9">
    <source>
        <dbReference type="EMBL" id="ONK71092.1"/>
    </source>
</evidence>
<keyword evidence="2" id="KW-0433">Leucine-rich repeat</keyword>
<proteinExistence type="inferred from homology"/>
<gene>
    <name evidence="9" type="ORF">A4U43_C04F4640</name>
</gene>
<keyword evidence="4" id="KW-0547">Nucleotide-binding</keyword>
<protein>
    <recommendedName>
        <fullName evidence="8">Disease resistance N-terminal domain-containing protein</fullName>
    </recommendedName>
</protein>
<dbReference type="Gene3D" id="1.20.5.4130">
    <property type="match status" value="1"/>
</dbReference>
<dbReference type="InterPro" id="IPR038005">
    <property type="entry name" value="RX-like_CC"/>
</dbReference>
<accession>A0A5P1EYT1</accession>
<evidence type="ECO:0000256" key="1">
    <source>
        <dbReference type="ARBA" id="ARBA00008894"/>
    </source>
</evidence>
<evidence type="ECO:0000256" key="7">
    <source>
        <dbReference type="SAM" id="MobiDB-lite"/>
    </source>
</evidence>
<evidence type="ECO:0000259" key="8">
    <source>
        <dbReference type="Pfam" id="PF18052"/>
    </source>
</evidence>
<feature type="coiled-coil region" evidence="6">
    <location>
        <begin position="22"/>
        <end position="56"/>
    </location>
</feature>
<name>A0A5P1EYT1_ASPOF</name>
<evidence type="ECO:0000256" key="2">
    <source>
        <dbReference type="ARBA" id="ARBA00022614"/>
    </source>
</evidence>
<dbReference type="Proteomes" id="UP000243459">
    <property type="component" value="Chromosome 4"/>
</dbReference>
<evidence type="ECO:0000313" key="10">
    <source>
        <dbReference type="Proteomes" id="UP000243459"/>
    </source>
</evidence>
<evidence type="ECO:0000256" key="3">
    <source>
        <dbReference type="ARBA" id="ARBA00022737"/>
    </source>
</evidence>
<sequence>MEMAMVLDALAETIVSKLAEVVEEKVATVLGVKEEIKRLQRRMESIKHVLHDAERKRIQSESVARWVRELKDVMYDADDIIDLCRHEGGKLLDGQPSTSSDSSTLCKIEHS</sequence>
<dbReference type="Pfam" id="PF18052">
    <property type="entry name" value="Rx_N"/>
    <property type="match status" value="1"/>
</dbReference>
<evidence type="ECO:0000256" key="6">
    <source>
        <dbReference type="SAM" id="Coils"/>
    </source>
</evidence>
<keyword evidence="6" id="KW-0175">Coiled coil</keyword>
<dbReference type="EMBL" id="CM007384">
    <property type="protein sequence ID" value="ONK71092.1"/>
    <property type="molecule type" value="Genomic_DNA"/>
</dbReference>
<dbReference type="Gramene" id="ONK71092">
    <property type="protein sequence ID" value="ONK71092"/>
    <property type="gene ID" value="A4U43_C04F4640"/>
</dbReference>
<comment type="similarity">
    <text evidence="1">Belongs to the disease resistance NB-LRR family.</text>
</comment>
<dbReference type="AlphaFoldDB" id="A0A5P1EYT1"/>
<evidence type="ECO:0000256" key="5">
    <source>
        <dbReference type="ARBA" id="ARBA00022821"/>
    </source>
</evidence>
<dbReference type="GO" id="GO:0006952">
    <property type="term" value="P:defense response"/>
    <property type="evidence" value="ECO:0007669"/>
    <property type="project" value="UniProtKB-KW"/>
</dbReference>
<feature type="domain" description="Disease resistance N-terminal" evidence="8">
    <location>
        <begin position="13"/>
        <end position="91"/>
    </location>
</feature>
<feature type="region of interest" description="Disordered" evidence="7">
    <location>
        <begin position="92"/>
        <end position="111"/>
    </location>
</feature>
<feature type="compositionally biased region" description="Polar residues" evidence="7">
    <location>
        <begin position="95"/>
        <end position="105"/>
    </location>
</feature>
<evidence type="ECO:0000256" key="4">
    <source>
        <dbReference type="ARBA" id="ARBA00022741"/>
    </source>
</evidence>
<keyword evidence="5" id="KW-0611">Plant defense</keyword>